<dbReference type="SUPFAM" id="SSF49503">
    <property type="entry name" value="Cupredoxins"/>
    <property type="match status" value="1"/>
</dbReference>
<keyword evidence="4" id="KW-1185">Reference proteome</keyword>
<protein>
    <recommendedName>
        <fullName evidence="5">Extracellular serine-rich protein</fullName>
    </recommendedName>
</protein>
<gene>
    <name evidence="3" type="ORF">SCAR479_09165</name>
</gene>
<comment type="caution">
    <text evidence="3">The sequence shown here is derived from an EMBL/GenBank/DDBJ whole genome shotgun (WGS) entry which is preliminary data.</text>
</comment>
<evidence type="ECO:0000256" key="1">
    <source>
        <dbReference type="SAM" id="MobiDB-lite"/>
    </source>
</evidence>
<evidence type="ECO:0008006" key="5">
    <source>
        <dbReference type="Google" id="ProtNLM"/>
    </source>
</evidence>
<proteinExistence type="predicted"/>
<name>A0ABR2XJX7_9PEZI</name>
<dbReference type="Proteomes" id="UP001465668">
    <property type="component" value="Unassembled WGS sequence"/>
</dbReference>
<organism evidence="3 4">
    <name type="scientific">Seiridium cardinale</name>
    <dbReference type="NCBI Taxonomy" id="138064"/>
    <lineage>
        <taxon>Eukaryota</taxon>
        <taxon>Fungi</taxon>
        <taxon>Dikarya</taxon>
        <taxon>Ascomycota</taxon>
        <taxon>Pezizomycotina</taxon>
        <taxon>Sordariomycetes</taxon>
        <taxon>Xylariomycetidae</taxon>
        <taxon>Amphisphaeriales</taxon>
        <taxon>Sporocadaceae</taxon>
        <taxon>Seiridium</taxon>
    </lineage>
</organism>
<accession>A0ABR2XJX7</accession>
<feature type="signal peptide" evidence="2">
    <location>
        <begin position="1"/>
        <end position="17"/>
    </location>
</feature>
<dbReference type="InterPro" id="IPR008972">
    <property type="entry name" value="Cupredoxin"/>
</dbReference>
<reference evidence="3 4" key="1">
    <citation type="submission" date="2024-02" db="EMBL/GenBank/DDBJ databases">
        <title>First draft genome assembly of two strains of Seiridium cardinale.</title>
        <authorList>
            <person name="Emiliani G."/>
            <person name="Scali E."/>
        </authorList>
    </citation>
    <scope>NUCLEOTIDE SEQUENCE [LARGE SCALE GENOMIC DNA]</scope>
    <source>
        <strain evidence="3 4">BM-138-000479</strain>
    </source>
</reference>
<feature type="region of interest" description="Disordered" evidence="1">
    <location>
        <begin position="156"/>
        <end position="188"/>
    </location>
</feature>
<evidence type="ECO:0000313" key="3">
    <source>
        <dbReference type="EMBL" id="KAK9774051.1"/>
    </source>
</evidence>
<sequence>MKLLIRLLTFTAGLASATVHKINAGPGLKFSPENITAVKGDVLEFHFYAQNHSVALGDYDDACQFPESGGFFSGYIPASGTAEGNQVFSVTVNDTDPIWYYCTQASHCKSGMVGVVNPPTDANDGSLEGYKNKAADFTGKAEDAASAFGGEVAAASSNVTSTTTTPTSTSTLTPTVNSGNPSSSSSNAAATQNTVLGVMLCAMGVVACGLI</sequence>
<dbReference type="EMBL" id="JARVKM010000044">
    <property type="protein sequence ID" value="KAK9774051.1"/>
    <property type="molecule type" value="Genomic_DNA"/>
</dbReference>
<dbReference type="CDD" id="cd00920">
    <property type="entry name" value="Cupredoxin"/>
    <property type="match status" value="1"/>
</dbReference>
<dbReference type="Gene3D" id="2.60.40.420">
    <property type="entry name" value="Cupredoxins - blue copper proteins"/>
    <property type="match status" value="1"/>
</dbReference>
<dbReference type="InterPro" id="IPR052953">
    <property type="entry name" value="Ser-rich/MCO-related"/>
</dbReference>
<dbReference type="PANTHER" id="PTHR34883">
    <property type="entry name" value="SERINE-RICH PROTEIN, PUTATIVE-RELATED-RELATED"/>
    <property type="match status" value="1"/>
</dbReference>
<evidence type="ECO:0000313" key="4">
    <source>
        <dbReference type="Proteomes" id="UP001465668"/>
    </source>
</evidence>
<dbReference type="PANTHER" id="PTHR34883:SF15">
    <property type="entry name" value="EXTRACELLULAR SERINE-RICH PROTEIN"/>
    <property type="match status" value="1"/>
</dbReference>
<evidence type="ECO:0000256" key="2">
    <source>
        <dbReference type="SAM" id="SignalP"/>
    </source>
</evidence>
<keyword evidence="2" id="KW-0732">Signal</keyword>
<feature type="chain" id="PRO_5047444604" description="Extracellular serine-rich protein" evidence="2">
    <location>
        <begin position="18"/>
        <end position="211"/>
    </location>
</feature>